<gene>
    <name evidence="2" type="ORF">KK488_07180</name>
</gene>
<dbReference type="AlphaFoldDB" id="A0A9X1DB03"/>
<keyword evidence="3" id="KW-1185">Reference proteome</keyword>
<feature type="compositionally biased region" description="Basic and acidic residues" evidence="1">
    <location>
        <begin position="133"/>
        <end position="142"/>
    </location>
</feature>
<comment type="caution">
    <text evidence="2">The sequence shown here is derived from an EMBL/GenBank/DDBJ whole genome shotgun (WGS) entry which is preliminary data.</text>
</comment>
<accession>A0A9X1DB03</accession>
<evidence type="ECO:0000256" key="1">
    <source>
        <dbReference type="SAM" id="MobiDB-lite"/>
    </source>
</evidence>
<dbReference type="RefSeq" id="WP_214622481.1">
    <property type="nucleotide sequence ID" value="NZ_JAHGAW010000004.1"/>
</dbReference>
<sequence length="230" mass="24679">MRRLPIVLAACLAMGAADPPPDPAKWLQERLDRILARIGSAPGEVKIALSDASDVPWTHPAGTIQFPRALLVMAPSPEAVDGMLAMLLSYEEPGAGDARRPGGLSARAYGGSGLSNDRDDQQVGLSVGPARPPETKAQTDLRRDKAWQGARWNGQIGNCTAIQIDFLRDIGKEARLTIHGKPMIWPGSEFSRKVIAYLGAQAYPGGDRRCRTSETDPDFALVKQSAQAAD</sequence>
<evidence type="ECO:0000313" key="3">
    <source>
        <dbReference type="Proteomes" id="UP001138757"/>
    </source>
</evidence>
<organism evidence="2 3">
    <name type="scientific">Sphingobium nicotianae</name>
    <dbReference type="NCBI Taxonomy" id="2782607"/>
    <lineage>
        <taxon>Bacteria</taxon>
        <taxon>Pseudomonadati</taxon>
        <taxon>Pseudomonadota</taxon>
        <taxon>Alphaproteobacteria</taxon>
        <taxon>Sphingomonadales</taxon>
        <taxon>Sphingomonadaceae</taxon>
        <taxon>Sphingobium</taxon>
    </lineage>
</organism>
<proteinExistence type="predicted"/>
<name>A0A9X1DB03_9SPHN</name>
<feature type="region of interest" description="Disordered" evidence="1">
    <location>
        <begin position="95"/>
        <end position="142"/>
    </location>
</feature>
<dbReference type="Proteomes" id="UP001138757">
    <property type="component" value="Unassembled WGS sequence"/>
</dbReference>
<dbReference type="EMBL" id="JAHGAW010000004">
    <property type="protein sequence ID" value="MBT2186730.1"/>
    <property type="molecule type" value="Genomic_DNA"/>
</dbReference>
<reference evidence="2" key="1">
    <citation type="submission" date="2021-05" db="EMBL/GenBank/DDBJ databases">
        <title>Genome of Sphingobium sp. strain.</title>
        <authorList>
            <person name="Fan R."/>
        </authorList>
    </citation>
    <scope>NUCLEOTIDE SEQUENCE</scope>
    <source>
        <strain evidence="2">H33</strain>
    </source>
</reference>
<feature type="region of interest" description="Disordered" evidence="1">
    <location>
        <begin position="208"/>
        <end position="230"/>
    </location>
</feature>
<evidence type="ECO:0000313" key="2">
    <source>
        <dbReference type="EMBL" id="MBT2186730.1"/>
    </source>
</evidence>
<protein>
    <submittedName>
        <fullName evidence="2">Uncharacterized protein</fullName>
    </submittedName>
</protein>